<gene>
    <name evidence="2" type="ORF">BSZ32_10755</name>
</gene>
<keyword evidence="3" id="KW-1185">Reference proteome</keyword>
<dbReference type="EMBL" id="MQWA01000001">
    <property type="protein sequence ID" value="PQJ28921.1"/>
    <property type="molecule type" value="Genomic_DNA"/>
</dbReference>
<proteinExistence type="predicted"/>
<evidence type="ECO:0000313" key="3">
    <source>
        <dbReference type="Proteomes" id="UP000239907"/>
    </source>
</evidence>
<reference evidence="2 3" key="1">
    <citation type="submission" date="2016-12" db="EMBL/GenBank/DDBJ databases">
        <title>Study of bacterial adaptation to deep sea.</title>
        <authorList>
            <person name="Song J."/>
            <person name="Yoshizawa S."/>
            <person name="Kogure K."/>
        </authorList>
    </citation>
    <scope>NUCLEOTIDE SEQUENCE [LARGE SCALE GENOMIC DNA]</scope>
    <source>
        <strain evidence="2 3">SAORIC-165</strain>
    </source>
</reference>
<dbReference type="Proteomes" id="UP000239907">
    <property type="component" value="Unassembled WGS sequence"/>
</dbReference>
<organism evidence="2 3">
    <name type="scientific">Rubritalea profundi</name>
    <dbReference type="NCBI Taxonomy" id="1658618"/>
    <lineage>
        <taxon>Bacteria</taxon>
        <taxon>Pseudomonadati</taxon>
        <taxon>Verrucomicrobiota</taxon>
        <taxon>Verrucomicrobiia</taxon>
        <taxon>Verrucomicrobiales</taxon>
        <taxon>Rubritaleaceae</taxon>
        <taxon>Rubritalea</taxon>
    </lineage>
</organism>
<name>A0A2S7U3A4_9BACT</name>
<dbReference type="OrthoDB" id="187690at2"/>
<sequence length="260" mass="27905">MATYIFGGLTAAVLALSIWMGFKNNNEFEKQVKLNKRAESTLNSLRVDLSNLKTKRDDTVASKKAATEENVKETANLEALVKDVASIESDISEKENIKKANDKQIATNVDVLKGLPDPDVLVPQITATKNKIAQLKTDIESDESSLTDLKESSDKIIALAARKRVVAECQAAGKSLPSLSTSVQSVYRNWGFVTLSGGNAQGVVSSSILDVLRNGEVVAKLKVTAVEQNRAAADIIPGALPVTISLRSGDRVVAEKIAQQ</sequence>
<comment type="caution">
    <text evidence="2">The sequence shown here is derived from an EMBL/GenBank/DDBJ whole genome shotgun (WGS) entry which is preliminary data.</text>
</comment>
<dbReference type="RefSeq" id="WP_105043412.1">
    <property type="nucleotide sequence ID" value="NZ_MQWA01000001.1"/>
</dbReference>
<accession>A0A2S7U3A4</accession>
<dbReference type="AlphaFoldDB" id="A0A2S7U3A4"/>
<keyword evidence="1" id="KW-0175">Coiled coil</keyword>
<feature type="coiled-coil region" evidence="1">
    <location>
        <begin position="35"/>
        <end position="97"/>
    </location>
</feature>
<evidence type="ECO:0000256" key="1">
    <source>
        <dbReference type="SAM" id="Coils"/>
    </source>
</evidence>
<evidence type="ECO:0000313" key="2">
    <source>
        <dbReference type="EMBL" id="PQJ28921.1"/>
    </source>
</evidence>
<protein>
    <submittedName>
        <fullName evidence="2">Uncharacterized protein</fullName>
    </submittedName>
</protein>